<comment type="subcellular location">
    <subcellularLocation>
        <location evidence="2">Cell inner membrane</location>
        <topology evidence="2">Multi-pass membrane protein</topology>
    </subcellularLocation>
</comment>
<dbReference type="PROSITE" id="PS50112">
    <property type="entry name" value="PAS"/>
    <property type="match status" value="1"/>
</dbReference>
<dbReference type="Pfam" id="PF02518">
    <property type="entry name" value="HATPase_c"/>
    <property type="match status" value="1"/>
</dbReference>
<dbReference type="CDD" id="cd00088">
    <property type="entry name" value="HPT"/>
    <property type="match status" value="1"/>
</dbReference>
<evidence type="ECO:0000256" key="10">
    <source>
        <dbReference type="ARBA" id="ARBA00022741"/>
    </source>
</evidence>
<dbReference type="InterPro" id="IPR049870">
    <property type="entry name" value="BvgS-like_periplasmic1"/>
</dbReference>
<keyword evidence="4" id="KW-1003">Cell membrane</keyword>
<dbReference type="Gene3D" id="1.20.120.160">
    <property type="entry name" value="HPT domain"/>
    <property type="match status" value="1"/>
</dbReference>
<evidence type="ECO:0000256" key="2">
    <source>
        <dbReference type="ARBA" id="ARBA00004429"/>
    </source>
</evidence>
<dbReference type="Proteomes" id="UP001296969">
    <property type="component" value="Unassembled WGS sequence"/>
</dbReference>
<dbReference type="FunFam" id="3.30.565.10:FF:000010">
    <property type="entry name" value="Sensor histidine kinase RcsC"/>
    <property type="match status" value="1"/>
</dbReference>
<dbReference type="InterPro" id="IPR036097">
    <property type="entry name" value="HisK_dim/P_sf"/>
</dbReference>
<keyword evidence="12" id="KW-0067">ATP-binding</keyword>
<dbReference type="CDD" id="cd13707">
    <property type="entry name" value="PBP2_BvgS_D2"/>
    <property type="match status" value="1"/>
</dbReference>
<evidence type="ECO:0000256" key="13">
    <source>
        <dbReference type="ARBA" id="ARBA00022989"/>
    </source>
</evidence>
<dbReference type="EMBL" id="JADRCQ010000001">
    <property type="protein sequence ID" value="MBK5071757.1"/>
    <property type="molecule type" value="Genomic_DNA"/>
</dbReference>
<dbReference type="Pfam" id="PF01627">
    <property type="entry name" value="Hpt"/>
    <property type="match status" value="1"/>
</dbReference>
<evidence type="ECO:0000313" key="24">
    <source>
        <dbReference type="Proteomes" id="UP000807542"/>
    </source>
</evidence>
<evidence type="ECO:0000256" key="14">
    <source>
        <dbReference type="ARBA" id="ARBA00023012"/>
    </source>
</evidence>
<dbReference type="GO" id="GO:0000155">
    <property type="term" value="F:phosphorelay sensor kinase activity"/>
    <property type="evidence" value="ECO:0007669"/>
    <property type="project" value="InterPro"/>
</dbReference>
<feature type="transmembrane region" description="Helical" evidence="17">
    <location>
        <begin position="529"/>
        <end position="551"/>
    </location>
</feature>
<evidence type="ECO:0000256" key="4">
    <source>
        <dbReference type="ARBA" id="ARBA00022475"/>
    </source>
</evidence>
<dbReference type="EC" id="2.7.13.3" evidence="3"/>
<feature type="domain" description="Histidine kinase" evidence="19">
    <location>
        <begin position="700"/>
        <end position="919"/>
    </location>
</feature>
<feature type="domain" description="PAS" evidence="21">
    <location>
        <begin position="559"/>
        <end position="606"/>
    </location>
</feature>
<dbReference type="SMART" id="SM00062">
    <property type="entry name" value="PBPb"/>
    <property type="match status" value="2"/>
</dbReference>
<sequence length="1173" mass="130364">MKINKLFFILLFWCFAALADEPPSFREVNLVSREQVQLPEPTLNGSDWQWLRQKRTLVYGTSAPNYPPYDITSGVQDYGGINGDYLGIIAYTLNVQIRVRYYNSEALLMQALANGDVDLIGNAGSEEAKKYKLLLTQPYLTAVPALVERTDSLLHDKPPQRIAIERLYSNRKALTGRYAGEYQVYDSPRRALEALSFNNLDAFIGDATSAQYLINQSNLNNLRLQLLPQEDVDGFSFAVAGNNTRLVKALNSVLTIIPDRTNATIQSRWSGGSPETTNARHLLFTSLERKWIEENPTVRVVVNDDFPPLSFFDAQGDFRGLTADIMEEITNRTGLKFDVIRANTLRHSLEEVKSGKADVVAGVTLDTVWPNGLLTTRSYLFSSWVLVGHEKQQDEAELRQIALVKGHPLEAFLKQQYAKSRILPVDSPQDGIDALMAGRADALVLPMISADFLLSHDQMADLKIIRGLETEPARFVMGISENEYPLATILDKALLNIPPEEMHAMTRNWYSKAYLMKVADNKKDRLTEYYPLLFTVLALLSGLLLFALLIGRRRLRTALQRQQQALLDALPLPVYLTDFNERIVAANSHFHRAVGDTPPQAVGQSLSHYQLSQSGAVDKVLYSDDSDPNALFITRSWEVAGQQRTLQQWSMLLMNTADYAGNKVGGWFDITERERLISELQQAKERADAANRAKTTFLATMSHEIRTPLNAIIGMLELALRQQRQGEPLDDGLLNIAHDSAHSLLALIGDILDISRIESERLVLHPERADLRHLIEAVASLFDGVARQKGLDFGLEIDAEVHGDVLVDPLRFKQVLSNLVSNAIKFTQQGQVTLSVMVEQISTERLDVCIQVRDTGKGIDEVTRQRLFQPFSQAENSGSGAGLGLYISRTLVDMMGGSITLNSEPAIGSEFTVQLSLPRLVTLELPASAIATNETSQRLRILIAEDHRAGRMLLTHQLTHLGHQVTAVTDGQEALTACENQNFDLVITDCQMPNMDGYHFTRRLRGLEREQQRPAITVWGLTANAQDSAYDACLQAGMNDCLFKPINLKGLMEKLATLITASPELKPEPAAFNVASLPAALQQPEVLAEFITTLQQCLTEDAAALTAEAEQETLNVENIAALAHKLAGSAHLVHDAGLAQACRQLRQQCDREGIALVQQQIARLQIQLRTTNG</sequence>
<dbReference type="InterPro" id="IPR035965">
    <property type="entry name" value="PAS-like_dom_sf"/>
</dbReference>
<evidence type="ECO:0000256" key="5">
    <source>
        <dbReference type="ARBA" id="ARBA00022519"/>
    </source>
</evidence>
<dbReference type="PANTHER" id="PTHR43047">
    <property type="entry name" value="TWO-COMPONENT HISTIDINE PROTEIN KINASE"/>
    <property type="match status" value="1"/>
</dbReference>
<proteinExistence type="predicted"/>
<keyword evidence="8 17" id="KW-0812">Transmembrane</keyword>
<evidence type="ECO:0000256" key="16">
    <source>
        <dbReference type="PROSITE-ProRule" id="PRU00169"/>
    </source>
</evidence>
<keyword evidence="14" id="KW-0902">Two-component regulatory system</keyword>
<dbReference type="Gene3D" id="3.30.565.10">
    <property type="entry name" value="Histidine kinase-like ATPase, C-terminal domain"/>
    <property type="match status" value="1"/>
</dbReference>
<feature type="chain" id="PRO_5038637340" description="histidine kinase" evidence="18">
    <location>
        <begin position="20"/>
        <end position="1173"/>
    </location>
</feature>
<feature type="modified residue" description="4-aspartylphosphate" evidence="16">
    <location>
        <position position="989"/>
    </location>
</feature>
<dbReference type="Pfam" id="PF00072">
    <property type="entry name" value="Response_reg"/>
    <property type="match status" value="1"/>
</dbReference>
<dbReference type="Proteomes" id="UP000807542">
    <property type="component" value="Unassembled WGS sequence"/>
</dbReference>
<dbReference type="Gene3D" id="3.40.50.2300">
    <property type="match status" value="1"/>
</dbReference>
<dbReference type="InterPro" id="IPR036641">
    <property type="entry name" value="HPT_dom_sf"/>
</dbReference>
<dbReference type="Pfam" id="PF00512">
    <property type="entry name" value="HisKA"/>
    <property type="match status" value="1"/>
</dbReference>
<dbReference type="InterPro" id="IPR003661">
    <property type="entry name" value="HisK_dim/P_dom"/>
</dbReference>
<dbReference type="InterPro" id="IPR003594">
    <property type="entry name" value="HATPase_dom"/>
</dbReference>
<evidence type="ECO:0000313" key="22">
    <source>
        <dbReference type="EMBL" id="MBK5071757.1"/>
    </source>
</evidence>
<keyword evidence="25" id="KW-1185">Reference proteome</keyword>
<dbReference type="InterPro" id="IPR001638">
    <property type="entry name" value="Solute-binding_3/MltF_N"/>
</dbReference>
<dbReference type="PANTHER" id="PTHR43047:SF72">
    <property type="entry name" value="OSMOSENSING HISTIDINE PROTEIN KINASE SLN1"/>
    <property type="match status" value="1"/>
</dbReference>
<dbReference type="SUPFAM" id="SSF55785">
    <property type="entry name" value="PYP-like sensor domain (PAS domain)"/>
    <property type="match status" value="1"/>
</dbReference>
<keyword evidence="9 18" id="KW-0732">Signal</keyword>
<keyword evidence="10" id="KW-0547">Nucleotide-binding</keyword>
<dbReference type="RefSeq" id="WP_228397054.1">
    <property type="nucleotide sequence ID" value="NZ_JADRCP010000001.1"/>
</dbReference>
<evidence type="ECO:0000259" key="21">
    <source>
        <dbReference type="PROSITE" id="PS50112"/>
    </source>
</evidence>
<dbReference type="InterPro" id="IPR008207">
    <property type="entry name" value="Sig_transdc_His_kin_Hpt_dom"/>
</dbReference>
<protein>
    <recommendedName>
        <fullName evidence="3">histidine kinase</fullName>
        <ecNumber evidence="3">2.7.13.3</ecNumber>
    </recommendedName>
</protein>
<dbReference type="InterPro" id="IPR004358">
    <property type="entry name" value="Sig_transdc_His_kin-like_C"/>
</dbReference>
<feature type="domain" description="Response regulatory" evidence="20">
    <location>
        <begin position="940"/>
        <end position="1059"/>
    </location>
</feature>
<keyword evidence="13 17" id="KW-1133">Transmembrane helix</keyword>
<evidence type="ECO:0000256" key="6">
    <source>
        <dbReference type="ARBA" id="ARBA00022553"/>
    </source>
</evidence>
<evidence type="ECO:0000313" key="23">
    <source>
        <dbReference type="EMBL" id="MBK5175066.1"/>
    </source>
</evidence>
<evidence type="ECO:0000256" key="9">
    <source>
        <dbReference type="ARBA" id="ARBA00022729"/>
    </source>
</evidence>
<keyword evidence="11" id="KW-0418">Kinase</keyword>
<dbReference type="EMBL" id="JADRCP010000001">
    <property type="protein sequence ID" value="MBK5175066.1"/>
    <property type="molecule type" value="Genomic_DNA"/>
</dbReference>
<dbReference type="InterPro" id="IPR001789">
    <property type="entry name" value="Sig_transdc_resp-reg_receiver"/>
</dbReference>
<dbReference type="SUPFAM" id="SSF47384">
    <property type="entry name" value="Homodimeric domain of signal transducing histidine kinase"/>
    <property type="match status" value="1"/>
</dbReference>
<evidence type="ECO:0000256" key="1">
    <source>
        <dbReference type="ARBA" id="ARBA00000085"/>
    </source>
</evidence>
<dbReference type="GO" id="GO:0005524">
    <property type="term" value="F:ATP binding"/>
    <property type="evidence" value="ECO:0007669"/>
    <property type="project" value="UniProtKB-KW"/>
</dbReference>
<evidence type="ECO:0000256" key="8">
    <source>
        <dbReference type="ARBA" id="ARBA00022692"/>
    </source>
</evidence>
<organism evidence="23 24">
    <name type="scientific">Limnobaculum xujianqingii</name>
    <dbReference type="NCBI Taxonomy" id="2738837"/>
    <lineage>
        <taxon>Bacteria</taxon>
        <taxon>Pseudomonadati</taxon>
        <taxon>Pseudomonadota</taxon>
        <taxon>Gammaproteobacteria</taxon>
        <taxon>Enterobacterales</taxon>
        <taxon>Budviciaceae</taxon>
        <taxon>Limnobaculum</taxon>
    </lineage>
</organism>
<evidence type="ECO:0000256" key="17">
    <source>
        <dbReference type="SAM" id="Phobius"/>
    </source>
</evidence>
<comment type="caution">
    <text evidence="23">The sequence shown here is derived from an EMBL/GenBank/DDBJ whole genome shotgun (WGS) entry which is preliminary data.</text>
</comment>
<feature type="signal peptide" evidence="18">
    <location>
        <begin position="1"/>
        <end position="19"/>
    </location>
</feature>
<dbReference type="Gene3D" id="3.40.190.10">
    <property type="entry name" value="Periplasmic binding protein-like II"/>
    <property type="match status" value="4"/>
</dbReference>
<evidence type="ECO:0000256" key="15">
    <source>
        <dbReference type="ARBA" id="ARBA00023136"/>
    </source>
</evidence>
<dbReference type="SUPFAM" id="SSF55874">
    <property type="entry name" value="ATPase domain of HSP90 chaperone/DNA topoisomerase II/histidine kinase"/>
    <property type="match status" value="1"/>
</dbReference>
<dbReference type="GO" id="GO:0005886">
    <property type="term" value="C:plasma membrane"/>
    <property type="evidence" value="ECO:0007669"/>
    <property type="project" value="UniProtKB-SubCell"/>
</dbReference>
<dbReference type="PRINTS" id="PR00344">
    <property type="entry name" value="BCTRLSENSOR"/>
</dbReference>
<evidence type="ECO:0000259" key="20">
    <source>
        <dbReference type="PROSITE" id="PS50110"/>
    </source>
</evidence>
<dbReference type="SUPFAM" id="SSF47226">
    <property type="entry name" value="Histidine-containing phosphotransfer domain, HPT domain"/>
    <property type="match status" value="1"/>
</dbReference>
<gene>
    <name evidence="23" type="ORF">I2492_01835</name>
    <name evidence="22" type="ORF">I2493_01835</name>
</gene>
<evidence type="ECO:0000256" key="3">
    <source>
        <dbReference type="ARBA" id="ARBA00012438"/>
    </source>
</evidence>
<dbReference type="CDD" id="cd13705">
    <property type="entry name" value="PBP2_BvgS_D1"/>
    <property type="match status" value="1"/>
</dbReference>
<dbReference type="SUPFAM" id="SSF53850">
    <property type="entry name" value="Periplasmic binding protein-like II"/>
    <property type="match status" value="2"/>
</dbReference>
<dbReference type="CDD" id="cd16922">
    <property type="entry name" value="HATPase_EvgS-ArcB-TorS-like"/>
    <property type="match status" value="1"/>
</dbReference>
<keyword evidence="7" id="KW-0808">Transferase</keyword>
<dbReference type="SMART" id="SM00388">
    <property type="entry name" value="HisKA"/>
    <property type="match status" value="1"/>
</dbReference>
<reference evidence="23 25" key="1">
    <citation type="submission" date="2020-11" db="EMBL/GenBank/DDBJ databases">
        <title>Insectihabitans protaetiae gen. nov. sp. nov. and Insectihabitans allomyrinae sp. nov., isolated from larvae of Protaetia brevitarsis seulensis and Allomyrina dichotoma, respectively.</title>
        <authorList>
            <person name="Lee S.D."/>
            <person name="Byeon Y.-S."/>
            <person name="Kim S.-M."/>
            <person name="Yang H.L."/>
            <person name="Kim I.S."/>
        </authorList>
    </citation>
    <scope>NUCLEOTIDE SEQUENCE</scope>
    <source>
        <strain evidence="23">CWB-B4</strain>
        <strain evidence="22 25">CWB-B43</strain>
    </source>
</reference>
<evidence type="ECO:0000256" key="11">
    <source>
        <dbReference type="ARBA" id="ARBA00022777"/>
    </source>
</evidence>
<dbReference type="PROSITE" id="PS50109">
    <property type="entry name" value="HIS_KIN"/>
    <property type="match status" value="1"/>
</dbReference>
<dbReference type="SUPFAM" id="SSF52172">
    <property type="entry name" value="CheY-like"/>
    <property type="match status" value="1"/>
</dbReference>
<keyword evidence="6 16" id="KW-0597">Phosphoprotein</keyword>
<dbReference type="InterPro" id="IPR049871">
    <property type="entry name" value="BvgS-like_periplasmic2"/>
</dbReference>
<evidence type="ECO:0000259" key="19">
    <source>
        <dbReference type="PROSITE" id="PS50109"/>
    </source>
</evidence>
<dbReference type="InterPro" id="IPR036890">
    <property type="entry name" value="HATPase_C_sf"/>
</dbReference>
<evidence type="ECO:0000256" key="7">
    <source>
        <dbReference type="ARBA" id="ARBA00022679"/>
    </source>
</evidence>
<dbReference type="SMART" id="SM00448">
    <property type="entry name" value="REC"/>
    <property type="match status" value="1"/>
</dbReference>
<accession>A0A9D7AFJ2</accession>
<evidence type="ECO:0000256" key="18">
    <source>
        <dbReference type="SAM" id="SignalP"/>
    </source>
</evidence>
<evidence type="ECO:0000256" key="12">
    <source>
        <dbReference type="ARBA" id="ARBA00022840"/>
    </source>
</evidence>
<name>A0A9D7AFJ2_9GAMM</name>
<comment type="catalytic activity">
    <reaction evidence="1">
        <text>ATP + protein L-histidine = ADP + protein N-phospho-L-histidine.</text>
        <dbReference type="EC" id="2.7.13.3"/>
    </reaction>
</comment>
<dbReference type="SMART" id="SM00387">
    <property type="entry name" value="HATPase_c"/>
    <property type="match status" value="1"/>
</dbReference>
<dbReference type="PROSITE" id="PS50110">
    <property type="entry name" value="RESPONSE_REGULATORY"/>
    <property type="match status" value="1"/>
</dbReference>
<keyword evidence="15 17" id="KW-0472">Membrane</keyword>
<dbReference type="GO" id="GO:0009927">
    <property type="term" value="F:histidine phosphotransfer kinase activity"/>
    <property type="evidence" value="ECO:0007669"/>
    <property type="project" value="TreeGrafter"/>
</dbReference>
<dbReference type="InterPro" id="IPR011006">
    <property type="entry name" value="CheY-like_superfamily"/>
</dbReference>
<dbReference type="CDD" id="cd00082">
    <property type="entry name" value="HisKA"/>
    <property type="match status" value="1"/>
</dbReference>
<dbReference type="InterPro" id="IPR005467">
    <property type="entry name" value="His_kinase_dom"/>
</dbReference>
<dbReference type="Pfam" id="PF00497">
    <property type="entry name" value="SBP_bac_3"/>
    <property type="match status" value="2"/>
</dbReference>
<dbReference type="CDD" id="cd17546">
    <property type="entry name" value="REC_hyHK_CKI1_RcsC-like"/>
    <property type="match status" value="1"/>
</dbReference>
<evidence type="ECO:0000313" key="25">
    <source>
        <dbReference type="Proteomes" id="UP001296969"/>
    </source>
</evidence>
<dbReference type="AlphaFoldDB" id="A0A9D7AFJ2"/>
<dbReference type="InterPro" id="IPR000014">
    <property type="entry name" value="PAS"/>
</dbReference>
<dbReference type="Gene3D" id="1.10.287.130">
    <property type="match status" value="1"/>
</dbReference>
<keyword evidence="5" id="KW-0997">Cell inner membrane</keyword>